<evidence type="ECO:0008006" key="5">
    <source>
        <dbReference type="Google" id="ProtNLM"/>
    </source>
</evidence>
<evidence type="ECO:0000259" key="2">
    <source>
        <dbReference type="Pfam" id="PF18721"/>
    </source>
</evidence>
<dbReference type="InterPro" id="IPR041539">
    <property type="entry name" value="CxC5"/>
</dbReference>
<proteinExistence type="predicted"/>
<reference evidence="3 4" key="1">
    <citation type="journal article" date="2019" name="Nat. Ecol. Evol.">
        <title>Megaphylogeny resolves global patterns of mushroom evolution.</title>
        <authorList>
            <person name="Varga T."/>
            <person name="Krizsan K."/>
            <person name="Foldi C."/>
            <person name="Dima B."/>
            <person name="Sanchez-Garcia M."/>
            <person name="Sanchez-Ramirez S."/>
            <person name="Szollosi G.J."/>
            <person name="Szarkandi J.G."/>
            <person name="Papp V."/>
            <person name="Albert L."/>
            <person name="Andreopoulos W."/>
            <person name="Angelini C."/>
            <person name="Antonin V."/>
            <person name="Barry K.W."/>
            <person name="Bougher N.L."/>
            <person name="Buchanan P."/>
            <person name="Buyck B."/>
            <person name="Bense V."/>
            <person name="Catcheside P."/>
            <person name="Chovatia M."/>
            <person name="Cooper J."/>
            <person name="Damon W."/>
            <person name="Desjardin D."/>
            <person name="Finy P."/>
            <person name="Geml J."/>
            <person name="Haridas S."/>
            <person name="Hughes K."/>
            <person name="Justo A."/>
            <person name="Karasinski D."/>
            <person name="Kautmanova I."/>
            <person name="Kiss B."/>
            <person name="Kocsube S."/>
            <person name="Kotiranta H."/>
            <person name="LaButti K.M."/>
            <person name="Lechner B.E."/>
            <person name="Liimatainen K."/>
            <person name="Lipzen A."/>
            <person name="Lukacs Z."/>
            <person name="Mihaltcheva S."/>
            <person name="Morgado L.N."/>
            <person name="Niskanen T."/>
            <person name="Noordeloos M.E."/>
            <person name="Ohm R.A."/>
            <person name="Ortiz-Santana B."/>
            <person name="Ovrebo C."/>
            <person name="Racz N."/>
            <person name="Riley R."/>
            <person name="Savchenko A."/>
            <person name="Shiryaev A."/>
            <person name="Soop K."/>
            <person name="Spirin V."/>
            <person name="Szebenyi C."/>
            <person name="Tomsovsky M."/>
            <person name="Tulloss R.E."/>
            <person name="Uehling J."/>
            <person name="Grigoriev I.V."/>
            <person name="Vagvolgyi C."/>
            <person name="Papp T."/>
            <person name="Martin F.M."/>
            <person name="Miettinen O."/>
            <person name="Hibbett D.S."/>
            <person name="Nagy L.G."/>
        </authorList>
    </citation>
    <scope>NUCLEOTIDE SEQUENCE [LARGE SCALE GENOMIC DNA]</scope>
    <source>
        <strain evidence="3 4">FP101781</strain>
    </source>
</reference>
<protein>
    <recommendedName>
        <fullName evidence="5">CxC6 like cysteine cluster associated with KDZ domain-containing protein</fullName>
    </recommendedName>
</protein>
<evidence type="ECO:0000313" key="4">
    <source>
        <dbReference type="Proteomes" id="UP000298030"/>
    </source>
</evidence>
<dbReference type="AlphaFoldDB" id="A0A4Y7SC53"/>
<dbReference type="EMBL" id="QPFP01000212">
    <property type="protein sequence ID" value="TEB19003.1"/>
    <property type="molecule type" value="Genomic_DNA"/>
</dbReference>
<keyword evidence="4" id="KW-1185">Reference proteome</keyword>
<evidence type="ECO:0000259" key="1">
    <source>
        <dbReference type="Pfam" id="PF18718"/>
    </source>
</evidence>
<feature type="domain" description="CxC6 like cysteine cluster associated with KDZ" evidence="2">
    <location>
        <begin position="276"/>
        <end position="339"/>
    </location>
</feature>
<accession>A0A4Y7SC53</accession>
<name>A0A4Y7SC53_COPMI</name>
<dbReference type="STRING" id="71717.A0A4Y7SC53"/>
<organism evidence="3 4">
    <name type="scientific">Coprinellus micaceus</name>
    <name type="common">Glistening ink-cap mushroom</name>
    <name type="synonym">Coprinus micaceus</name>
    <dbReference type="NCBI Taxonomy" id="71717"/>
    <lineage>
        <taxon>Eukaryota</taxon>
        <taxon>Fungi</taxon>
        <taxon>Dikarya</taxon>
        <taxon>Basidiomycota</taxon>
        <taxon>Agaricomycotina</taxon>
        <taxon>Agaricomycetes</taxon>
        <taxon>Agaricomycetidae</taxon>
        <taxon>Agaricales</taxon>
        <taxon>Agaricineae</taxon>
        <taxon>Psathyrellaceae</taxon>
        <taxon>Coprinellus</taxon>
    </lineage>
</organism>
<feature type="domain" description="CxC5 like cysteine cluster associated with KDZ" evidence="1">
    <location>
        <begin position="116"/>
        <end position="179"/>
    </location>
</feature>
<sequence>MDVIPKLHHFLLSLSIQDQKAIKFEHLLRFITLSSRLKDDILLPQPATHPENAPPAVLSPALQVFLSAACPLPSAIIPSLWKALRTVIWDPGTLSVFEPSAQMAAHLRHGHNVGLTCQINYHHNFSVYRGERTYYCGVPEVLQVGMHQFAEVRLINSWITLMLVAWVSATNCARFYNTALGIKEGVDKIEAANWQFGGKVTSDHVYSGFTILSLLEDCEERGAQLTAPHTGEDKDRFRDVIAAVNHHRRLSQPEVFHSCNLCTRRYPDGTKSQAVVIDGITIGRRCCAVFNCKVPLKKNRDRFCPEHKNLDDICGIKGCSAVKAPGRRTCADPEHLEVDAAYKLRGQARFRLQQQLQNLRTGNPENSAINAEPDIAAQLDDDEGPESEFTLTRDPKTGALIVTFGRRMTHNEQVFVWPCGMIILRETFYAAEGIGAVIELIRRVFRLTGTMPEHVFFDNNCTLKKTVGENDPDFKNTGLTVDVFHFSCKHSVTDTFCQAHCNPVSYPELLGEGDKSWFFNSSIAEQTNVWLGGFFSMCREMGPERYDFFLDEMIRRRNKETLAKLKEMGAMPINTFGLA</sequence>
<comment type="caution">
    <text evidence="3">The sequence shown here is derived from an EMBL/GenBank/DDBJ whole genome shotgun (WGS) entry which is preliminary data.</text>
</comment>
<dbReference type="OrthoDB" id="3055037at2759"/>
<dbReference type="Pfam" id="PF18718">
    <property type="entry name" value="CxC5"/>
    <property type="match status" value="1"/>
</dbReference>
<gene>
    <name evidence="3" type="ORF">FA13DRAFT_1647517</name>
</gene>
<dbReference type="Proteomes" id="UP000298030">
    <property type="component" value="Unassembled WGS sequence"/>
</dbReference>
<dbReference type="InterPro" id="IPR040898">
    <property type="entry name" value="CxC6"/>
</dbReference>
<evidence type="ECO:0000313" key="3">
    <source>
        <dbReference type="EMBL" id="TEB19003.1"/>
    </source>
</evidence>
<dbReference type="Pfam" id="PF18721">
    <property type="entry name" value="CxC6"/>
    <property type="match status" value="1"/>
</dbReference>